<name>A0A1H9A155_9LACT</name>
<keyword evidence="8" id="KW-1185">Reference proteome</keyword>
<keyword evidence="4 7" id="KW-0418">Kinase</keyword>
<keyword evidence="5" id="KW-0067">ATP-binding</keyword>
<sequence length="290" mass="32530">MNQRILVVNDVPGAGKVAANVNVPVLVASQLETAILPTKILSSQTGSYYSPPIEHDLDTSFADFFSHWQDNQVHFDGILLGYCADPSQLQEVQAFYQRELKQGHPAKLIVDPIMADHGHFYSGFDESYLKAYHDLFPMIDILTPNLTEACLLTGTPYKNQFSQSEVLEIATKLGEGQIKDVIITGVQFEADQIGFYHYSAKNQTGNYMSHRYFDFNFFGTGDLTVSLLAASALYNDSIQQSLTWIAQLIEKILSSTLSQDKPPQEGIAFENQIGEIFDHFDQLKRQQETC</sequence>
<dbReference type="Gene3D" id="3.40.1190.20">
    <property type="match status" value="1"/>
</dbReference>
<reference evidence="7 8" key="1">
    <citation type="submission" date="2016-10" db="EMBL/GenBank/DDBJ databases">
        <authorList>
            <person name="de Groot N.N."/>
        </authorList>
    </citation>
    <scope>NUCLEOTIDE SEQUENCE [LARGE SCALE GENOMIC DNA]</scope>
    <source>
        <strain evidence="7 8">DSM 15695</strain>
    </source>
</reference>
<dbReference type="InterPro" id="IPR004625">
    <property type="entry name" value="PyrdxlKinase"/>
</dbReference>
<keyword evidence="3" id="KW-0547">Nucleotide-binding</keyword>
<organism evidence="7 8">
    <name type="scientific">Ignavigranum ruoffiae</name>
    <dbReference type="NCBI Taxonomy" id="89093"/>
    <lineage>
        <taxon>Bacteria</taxon>
        <taxon>Bacillati</taxon>
        <taxon>Bacillota</taxon>
        <taxon>Bacilli</taxon>
        <taxon>Lactobacillales</taxon>
        <taxon>Aerococcaceae</taxon>
        <taxon>Ignavigranum</taxon>
    </lineage>
</organism>
<protein>
    <recommendedName>
        <fullName evidence="1">pyridoxal kinase</fullName>
        <ecNumber evidence="1">2.7.1.35</ecNumber>
    </recommendedName>
</protein>
<dbReference type="InterPro" id="IPR029056">
    <property type="entry name" value="Ribokinase-like"/>
</dbReference>
<accession>A0A1H9A155</accession>
<evidence type="ECO:0000256" key="1">
    <source>
        <dbReference type="ARBA" id="ARBA00012104"/>
    </source>
</evidence>
<dbReference type="RefSeq" id="WP_159428815.1">
    <property type="nucleotide sequence ID" value="NZ_CP096206.2"/>
</dbReference>
<dbReference type="GO" id="GO:0005524">
    <property type="term" value="F:ATP binding"/>
    <property type="evidence" value="ECO:0007669"/>
    <property type="project" value="UniProtKB-KW"/>
</dbReference>
<dbReference type="GO" id="GO:0008478">
    <property type="term" value="F:pyridoxal kinase activity"/>
    <property type="evidence" value="ECO:0007669"/>
    <property type="project" value="UniProtKB-EC"/>
</dbReference>
<evidence type="ECO:0000256" key="4">
    <source>
        <dbReference type="ARBA" id="ARBA00022777"/>
    </source>
</evidence>
<dbReference type="GO" id="GO:0005829">
    <property type="term" value="C:cytosol"/>
    <property type="evidence" value="ECO:0007669"/>
    <property type="project" value="TreeGrafter"/>
</dbReference>
<dbReference type="GO" id="GO:0009443">
    <property type="term" value="P:pyridoxal 5'-phosphate salvage"/>
    <property type="evidence" value="ECO:0007669"/>
    <property type="project" value="InterPro"/>
</dbReference>
<dbReference type="Proteomes" id="UP000198833">
    <property type="component" value="Unassembled WGS sequence"/>
</dbReference>
<evidence type="ECO:0000313" key="7">
    <source>
        <dbReference type="EMBL" id="SEP70466.1"/>
    </source>
</evidence>
<dbReference type="PANTHER" id="PTHR10534:SF2">
    <property type="entry name" value="PYRIDOXAL KINASE"/>
    <property type="match status" value="1"/>
</dbReference>
<evidence type="ECO:0000313" key="8">
    <source>
        <dbReference type="Proteomes" id="UP000198833"/>
    </source>
</evidence>
<gene>
    <name evidence="7" type="ORF">SAMN04488558_101394</name>
</gene>
<dbReference type="EC" id="2.7.1.35" evidence="1"/>
<feature type="domain" description="Pyridoxamine kinase/Phosphomethylpyrimidine kinase" evidence="6">
    <location>
        <begin position="93"/>
        <end position="257"/>
    </location>
</feature>
<dbReference type="InterPro" id="IPR013749">
    <property type="entry name" value="PM/HMP-P_kinase-1"/>
</dbReference>
<evidence type="ECO:0000259" key="6">
    <source>
        <dbReference type="Pfam" id="PF08543"/>
    </source>
</evidence>
<keyword evidence="2" id="KW-0808">Transferase</keyword>
<dbReference type="EMBL" id="FOEN01000001">
    <property type="protein sequence ID" value="SEP70466.1"/>
    <property type="molecule type" value="Genomic_DNA"/>
</dbReference>
<dbReference type="STRING" id="89093.SAMN04488558_101394"/>
<dbReference type="Pfam" id="PF08543">
    <property type="entry name" value="Phos_pyr_kin"/>
    <property type="match status" value="1"/>
</dbReference>
<dbReference type="OrthoDB" id="9800808at2"/>
<dbReference type="PANTHER" id="PTHR10534">
    <property type="entry name" value="PYRIDOXAL KINASE"/>
    <property type="match status" value="1"/>
</dbReference>
<dbReference type="AlphaFoldDB" id="A0A1H9A155"/>
<dbReference type="SUPFAM" id="SSF53613">
    <property type="entry name" value="Ribokinase-like"/>
    <property type="match status" value="1"/>
</dbReference>
<dbReference type="NCBIfam" id="NF005491">
    <property type="entry name" value="PRK07105.1"/>
    <property type="match status" value="1"/>
</dbReference>
<evidence type="ECO:0000256" key="5">
    <source>
        <dbReference type="ARBA" id="ARBA00022840"/>
    </source>
</evidence>
<evidence type="ECO:0000256" key="3">
    <source>
        <dbReference type="ARBA" id="ARBA00022741"/>
    </source>
</evidence>
<proteinExistence type="predicted"/>
<evidence type="ECO:0000256" key="2">
    <source>
        <dbReference type="ARBA" id="ARBA00022679"/>
    </source>
</evidence>